<dbReference type="Pfam" id="PF01535">
    <property type="entry name" value="PPR"/>
    <property type="match status" value="5"/>
</dbReference>
<dbReference type="FunFam" id="1.25.40.10:FF:000640">
    <property type="entry name" value="Tetratricopeptide repeat (TPR)-like superfamily protein"/>
    <property type="match status" value="1"/>
</dbReference>
<dbReference type="InterPro" id="IPR046848">
    <property type="entry name" value="E_motif"/>
</dbReference>
<accession>A0AAP0RRK8</accession>
<reference evidence="3 4" key="1">
    <citation type="journal article" date="2024" name="Plant J.">
        <title>Genome sequences and population genomics reveal climatic adaptation and genomic divergence between two closely related sweetgum species.</title>
        <authorList>
            <person name="Xu W.Q."/>
            <person name="Ren C.Q."/>
            <person name="Zhang X.Y."/>
            <person name="Comes H.P."/>
            <person name="Liu X.H."/>
            <person name="Li Y.G."/>
            <person name="Kettle C.J."/>
            <person name="Jalonen R."/>
            <person name="Gaisberger H."/>
            <person name="Ma Y.Z."/>
            <person name="Qiu Y.X."/>
        </authorList>
    </citation>
    <scope>NUCLEOTIDE SEQUENCE [LARGE SCALE GENOMIC DNA]</scope>
    <source>
        <strain evidence="3">Hangzhou</strain>
    </source>
</reference>
<proteinExistence type="predicted"/>
<dbReference type="InterPro" id="IPR002885">
    <property type="entry name" value="PPR_rpt"/>
</dbReference>
<dbReference type="InterPro" id="IPR011990">
    <property type="entry name" value="TPR-like_helical_dom_sf"/>
</dbReference>
<dbReference type="FunFam" id="1.25.40.10:FF:000805">
    <property type="entry name" value="Pentatricopeptide repeat-containing protein"/>
    <property type="match status" value="1"/>
</dbReference>
<gene>
    <name evidence="3" type="ORF">L1049_011530</name>
</gene>
<evidence type="ECO:0000313" key="4">
    <source>
        <dbReference type="Proteomes" id="UP001415857"/>
    </source>
</evidence>
<dbReference type="GO" id="GO:0003723">
    <property type="term" value="F:RNA binding"/>
    <property type="evidence" value="ECO:0007669"/>
    <property type="project" value="InterPro"/>
</dbReference>
<evidence type="ECO:0000256" key="1">
    <source>
        <dbReference type="ARBA" id="ARBA00022737"/>
    </source>
</evidence>
<organism evidence="3 4">
    <name type="scientific">Liquidambar formosana</name>
    <name type="common">Formosan gum</name>
    <dbReference type="NCBI Taxonomy" id="63359"/>
    <lineage>
        <taxon>Eukaryota</taxon>
        <taxon>Viridiplantae</taxon>
        <taxon>Streptophyta</taxon>
        <taxon>Embryophyta</taxon>
        <taxon>Tracheophyta</taxon>
        <taxon>Spermatophyta</taxon>
        <taxon>Magnoliopsida</taxon>
        <taxon>eudicotyledons</taxon>
        <taxon>Gunneridae</taxon>
        <taxon>Pentapetalae</taxon>
        <taxon>Saxifragales</taxon>
        <taxon>Altingiaceae</taxon>
        <taxon>Liquidambar</taxon>
    </lineage>
</organism>
<dbReference type="PANTHER" id="PTHR24015">
    <property type="entry name" value="OS07G0578800 PROTEIN-RELATED"/>
    <property type="match status" value="1"/>
</dbReference>
<feature type="repeat" description="PPR" evidence="2">
    <location>
        <begin position="296"/>
        <end position="330"/>
    </location>
</feature>
<evidence type="ECO:0000256" key="2">
    <source>
        <dbReference type="PROSITE-ProRule" id="PRU00708"/>
    </source>
</evidence>
<dbReference type="Gene3D" id="1.25.40.10">
    <property type="entry name" value="Tetratricopeptide repeat domain"/>
    <property type="match status" value="3"/>
</dbReference>
<dbReference type="EMBL" id="JBBPBK010000006">
    <property type="protein sequence ID" value="KAK9283293.1"/>
    <property type="molecule type" value="Genomic_DNA"/>
</dbReference>
<protein>
    <recommendedName>
        <fullName evidence="5">Pentatricopeptide repeat-containing protein</fullName>
    </recommendedName>
</protein>
<evidence type="ECO:0000313" key="3">
    <source>
        <dbReference type="EMBL" id="KAK9283293.1"/>
    </source>
</evidence>
<dbReference type="Proteomes" id="UP001415857">
    <property type="component" value="Unassembled WGS sequence"/>
</dbReference>
<name>A0AAP0RRK8_LIQFO</name>
<dbReference type="Pfam" id="PF20431">
    <property type="entry name" value="E_motif"/>
    <property type="match status" value="1"/>
</dbReference>
<dbReference type="FunFam" id="1.25.40.10:FF:000975">
    <property type="entry name" value="Pentatricopeptide repeat-containing protein"/>
    <property type="match status" value="1"/>
</dbReference>
<dbReference type="SUPFAM" id="SSF48452">
    <property type="entry name" value="TPR-like"/>
    <property type="match status" value="1"/>
</dbReference>
<dbReference type="PANTHER" id="PTHR24015:SF1991">
    <property type="entry name" value="OS01G0938000 PROTEIN"/>
    <property type="match status" value="1"/>
</dbReference>
<dbReference type="InterPro" id="IPR046960">
    <property type="entry name" value="PPR_At4g14850-like_plant"/>
</dbReference>
<keyword evidence="1" id="KW-0677">Repeat</keyword>
<dbReference type="AlphaFoldDB" id="A0AAP0RRK8"/>
<sequence length="479" mass="53636">MISAYSLNGHSREAQNLFKELLLLCSRCSLATLLAILPSCNSLESLQFGKSIHCWQLKLGFSDNILAVNSLMFMYINCGELTASFSLLRRISVVADITCWNTVIAGCTQNGYFQKAVETFNLMRKETFVSHDAITLVSVISACGNLGLIFVGKYLHGLAFKTLVGSDTRVQNALITMYGRCGEIESARSVFSFSTYRNLCSWNCMISALSQNKDGRRALELFRCLEFEPNEITIVGILSACTQLGVLRHGKQIHGCVFRLGYQRNYFITAALVDMYSNCGRLDIAFQTFRNVQEKSVVAWNSMISAYGFHGNGRKAIELFHEMCKFGVRPTNSTFMSLLSACSHSGLVNEGLGYYNHMLEEFGLDPATEHHVCMVDMLGRSGRLHEAYEFIKRMPNQPEQGILGALLSACNYHGDLEMGREVAELLFELEPENVGYYISLSNMYVAAGRWNHAVELRRIIQDKRLKKPAGYSLIEVDLG</sequence>
<keyword evidence="4" id="KW-1185">Reference proteome</keyword>
<dbReference type="NCBIfam" id="TIGR00756">
    <property type="entry name" value="PPR"/>
    <property type="match status" value="3"/>
</dbReference>
<comment type="caution">
    <text evidence="3">The sequence shown here is derived from an EMBL/GenBank/DDBJ whole genome shotgun (WGS) entry which is preliminary data.</text>
</comment>
<dbReference type="PROSITE" id="PS51375">
    <property type="entry name" value="PPR"/>
    <property type="match status" value="2"/>
</dbReference>
<feature type="repeat" description="PPR" evidence="2">
    <location>
        <begin position="96"/>
        <end position="130"/>
    </location>
</feature>
<dbReference type="GO" id="GO:0009451">
    <property type="term" value="P:RNA modification"/>
    <property type="evidence" value="ECO:0007669"/>
    <property type="project" value="InterPro"/>
</dbReference>
<dbReference type="Pfam" id="PF13041">
    <property type="entry name" value="PPR_2"/>
    <property type="match status" value="1"/>
</dbReference>
<evidence type="ECO:0008006" key="5">
    <source>
        <dbReference type="Google" id="ProtNLM"/>
    </source>
</evidence>